<dbReference type="GO" id="GO:0022857">
    <property type="term" value="F:transmembrane transporter activity"/>
    <property type="evidence" value="ECO:0007669"/>
    <property type="project" value="InterPro"/>
</dbReference>
<reference evidence="9 10" key="2">
    <citation type="journal article" date="2012" name="Stand. Genomic Sci.">
        <title>Complete genome sequence of the termite hindgut bacterium Spirochaeta coccoides type strain (SPN1(T)), reclassification in the genus Sphaerochaeta as Sphaerochaeta coccoides comb. nov. and emendations of the family Spirochaetaceae and the genus Sphaerochaeta.</title>
        <authorList>
            <person name="Abt B."/>
            <person name="Han C."/>
            <person name="Scheuner C."/>
            <person name="Lu M."/>
            <person name="Lapidus A."/>
            <person name="Nolan M."/>
            <person name="Lucas S."/>
            <person name="Hammon N."/>
            <person name="Deshpande S."/>
            <person name="Cheng J.F."/>
            <person name="Tapia R."/>
            <person name="Goodwin L.A."/>
            <person name="Pitluck S."/>
            <person name="Liolios K."/>
            <person name="Pagani I."/>
            <person name="Ivanova N."/>
            <person name="Mavromatis K."/>
            <person name="Mikhailova N."/>
            <person name="Huntemann M."/>
            <person name="Pati A."/>
            <person name="Chen A."/>
            <person name="Palaniappan K."/>
            <person name="Land M."/>
            <person name="Hauser L."/>
            <person name="Brambilla E.M."/>
            <person name="Rohde M."/>
            <person name="Spring S."/>
            <person name="Gronow S."/>
            <person name="Goker M."/>
            <person name="Woyke T."/>
            <person name="Bristow J."/>
            <person name="Eisen J.A."/>
            <person name="Markowitz V."/>
            <person name="Hugenholtz P."/>
            <person name="Kyrpides N.C."/>
            <person name="Klenk H.P."/>
            <person name="Detter J.C."/>
        </authorList>
    </citation>
    <scope>NUCLEOTIDE SEQUENCE [LARGE SCALE GENOMIC DNA]</scope>
    <source>
        <strain evidence="10">ATCC BAA-1237 / DSM 17374 / SPN1</strain>
    </source>
</reference>
<dbReference type="eggNOG" id="COG0477">
    <property type="taxonomic scope" value="Bacteria"/>
</dbReference>
<dbReference type="PROSITE" id="PS50850">
    <property type="entry name" value="MFS"/>
    <property type="match status" value="1"/>
</dbReference>
<dbReference type="OrthoDB" id="9793283at2"/>
<organism evidence="9 10">
    <name type="scientific">Parasphaerochaeta coccoides (strain ATCC BAA-1237 / DSM 17374 / SPN1)</name>
    <name type="common">Sphaerochaeta coccoides</name>
    <dbReference type="NCBI Taxonomy" id="760011"/>
    <lineage>
        <taxon>Bacteria</taxon>
        <taxon>Pseudomonadati</taxon>
        <taxon>Spirochaetota</taxon>
        <taxon>Spirochaetia</taxon>
        <taxon>Spirochaetales</taxon>
        <taxon>Sphaerochaetaceae</taxon>
        <taxon>Parasphaerochaeta</taxon>
    </lineage>
</organism>
<dbReference type="InterPro" id="IPR036259">
    <property type="entry name" value="MFS_trans_sf"/>
</dbReference>
<accession>F4GID6</accession>
<feature type="domain" description="Major facilitator superfamily (MFS) profile" evidence="8">
    <location>
        <begin position="13"/>
        <end position="402"/>
    </location>
</feature>
<dbReference type="STRING" id="760011.Spico_0415"/>
<gene>
    <name evidence="9" type="ordered locus">Spico_0415</name>
</gene>
<dbReference type="Pfam" id="PF07690">
    <property type="entry name" value="MFS_1"/>
    <property type="match status" value="1"/>
</dbReference>
<evidence type="ECO:0000256" key="2">
    <source>
        <dbReference type="ARBA" id="ARBA00022448"/>
    </source>
</evidence>
<evidence type="ECO:0000259" key="8">
    <source>
        <dbReference type="PROSITE" id="PS50850"/>
    </source>
</evidence>
<evidence type="ECO:0000313" key="9">
    <source>
        <dbReference type="EMBL" id="AEC01644.1"/>
    </source>
</evidence>
<dbReference type="PANTHER" id="PTHR23517:SF3">
    <property type="entry name" value="INTEGRAL MEMBRANE TRANSPORT PROTEIN"/>
    <property type="match status" value="1"/>
</dbReference>
<keyword evidence="2" id="KW-0813">Transport</keyword>
<proteinExistence type="predicted"/>
<dbReference type="PANTHER" id="PTHR23517">
    <property type="entry name" value="RESISTANCE PROTEIN MDTM, PUTATIVE-RELATED-RELATED"/>
    <property type="match status" value="1"/>
</dbReference>
<feature type="transmembrane region" description="Helical" evidence="7">
    <location>
        <begin position="46"/>
        <end position="66"/>
    </location>
</feature>
<evidence type="ECO:0000256" key="5">
    <source>
        <dbReference type="ARBA" id="ARBA00022989"/>
    </source>
</evidence>
<dbReference type="Gene3D" id="1.20.1250.20">
    <property type="entry name" value="MFS general substrate transporter like domains"/>
    <property type="match status" value="1"/>
</dbReference>
<feature type="transmembrane region" description="Helical" evidence="7">
    <location>
        <begin position="78"/>
        <end position="99"/>
    </location>
</feature>
<comment type="subcellular location">
    <subcellularLocation>
        <location evidence="1">Cell membrane</location>
        <topology evidence="1">Multi-pass membrane protein</topology>
    </subcellularLocation>
</comment>
<dbReference type="AlphaFoldDB" id="F4GID6"/>
<feature type="transmembrane region" description="Helical" evidence="7">
    <location>
        <begin position="166"/>
        <end position="186"/>
    </location>
</feature>
<dbReference type="InterPro" id="IPR050171">
    <property type="entry name" value="MFS_Transporters"/>
</dbReference>
<feature type="transmembrane region" description="Helical" evidence="7">
    <location>
        <begin position="259"/>
        <end position="279"/>
    </location>
</feature>
<dbReference type="InterPro" id="IPR011701">
    <property type="entry name" value="MFS"/>
</dbReference>
<feature type="transmembrane region" description="Helical" evidence="7">
    <location>
        <begin position="291"/>
        <end position="308"/>
    </location>
</feature>
<evidence type="ECO:0000256" key="7">
    <source>
        <dbReference type="SAM" id="Phobius"/>
    </source>
</evidence>
<keyword evidence="6 7" id="KW-0472">Membrane</keyword>
<reference evidence="10" key="1">
    <citation type="submission" date="2011-04" db="EMBL/GenBank/DDBJ databases">
        <title>The complete genome of Spirochaeta coccoides DSM 17374.</title>
        <authorList>
            <person name="Lucas S."/>
            <person name="Copeland A."/>
            <person name="Lapidus A."/>
            <person name="Bruce D."/>
            <person name="Goodwin L."/>
            <person name="Pitluck S."/>
            <person name="Peters L."/>
            <person name="Kyrpides N."/>
            <person name="Mavromatis K."/>
            <person name="Pagani I."/>
            <person name="Ivanova N."/>
            <person name="Ovchinnikova G."/>
            <person name="Lu M."/>
            <person name="Detter J.C."/>
            <person name="Tapia R."/>
            <person name="Han C."/>
            <person name="Land M."/>
            <person name="Hauser L."/>
            <person name="Markowitz V."/>
            <person name="Cheng J.-F."/>
            <person name="Hugenholtz P."/>
            <person name="Woyke T."/>
            <person name="Wu D."/>
            <person name="Spring S."/>
            <person name="Schroeder M."/>
            <person name="Brambilla E."/>
            <person name="Klenk H.-P."/>
            <person name="Eisen J.A."/>
        </authorList>
    </citation>
    <scope>NUCLEOTIDE SEQUENCE [LARGE SCALE GENOMIC DNA]</scope>
    <source>
        <strain evidence="10">ATCC BAA-1237 / DSM 17374 / SPN1</strain>
    </source>
</reference>
<evidence type="ECO:0000313" key="10">
    <source>
        <dbReference type="Proteomes" id="UP000007939"/>
    </source>
</evidence>
<keyword evidence="4 7" id="KW-0812">Transmembrane</keyword>
<evidence type="ECO:0000256" key="1">
    <source>
        <dbReference type="ARBA" id="ARBA00004651"/>
    </source>
</evidence>
<feature type="transmembrane region" description="Helical" evidence="7">
    <location>
        <begin position="136"/>
        <end position="160"/>
    </location>
</feature>
<evidence type="ECO:0000256" key="4">
    <source>
        <dbReference type="ARBA" id="ARBA00022692"/>
    </source>
</evidence>
<keyword evidence="10" id="KW-1185">Reference proteome</keyword>
<dbReference type="GO" id="GO:0005886">
    <property type="term" value="C:plasma membrane"/>
    <property type="evidence" value="ECO:0007669"/>
    <property type="project" value="UniProtKB-SubCell"/>
</dbReference>
<dbReference type="HOGENOM" id="CLU_001265_60_4_12"/>
<evidence type="ECO:0000256" key="6">
    <source>
        <dbReference type="ARBA" id="ARBA00023136"/>
    </source>
</evidence>
<dbReference type="RefSeq" id="WP_013739040.1">
    <property type="nucleotide sequence ID" value="NC_015436.1"/>
</dbReference>
<keyword evidence="5 7" id="KW-1133">Transmembrane helix</keyword>
<feature type="transmembrane region" description="Helical" evidence="7">
    <location>
        <begin position="21"/>
        <end position="40"/>
    </location>
</feature>
<feature type="transmembrane region" description="Helical" evidence="7">
    <location>
        <begin position="314"/>
        <end position="331"/>
    </location>
</feature>
<dbReference type="Proteomes" id="UP000007939">
    <property type="component" value="Chromosome"/>
</dbReference>
<keyword evidence="3" id="KW-1003">Cell membrane</keyword>
<dbReference type="KEGG" id="scc:Spico_0415"/>
<dbReference type="SUPFAM" id="SSF103473">
    <property type="entry name" value="MFS general substrate transporter"/>
    <property type="match status" value="1"/>
</dbReference>
<name>F4GID6_PARC1</name>
<feature type="transmembrane region" description="Helical" evidence="7">
    <location>
        <begin position="223"/>
        <end position="247"/>
    </location>
</feature>
<evidence type="ECO:0000256" key="3">
    <source>
        <dbReference type="ARBA" id="ARBA00022475"/>
    </source>
</evidence>
<sequence length="404" mass="44875">MKLISQYKGLNKNFYIMTFTVLINCAGSFVSVFLSLYLTIMLGFNTAYTGLIVSIYTLLHIPGSLIGGKLADACGRKVTMVVSQIIMGVCFILAGFILYSEFVLIVLFIANFCDGITDPARSALEVDMTTPQDRQVAFSLLYQAFNIGFAIGPLLAGMLFYSHPQWLFWGNGIALITSILAVTLFVPDYRPKIIPNSPDTINNSGENAVEGSIVKVLLSRPQLLLFSVGVFFVAFSYKQISFVLPIQLNTMFGADGVRIYGIVAAINAFSVIILNPVILNISKKNNILKNILFAILLYAIAFSFLGFANIPWHFFLLTLLYTIGEILLNNNSKAYQNNNTPVNFRGRFNAILPLYKTSGTMIAPIIGGIILSRYSYIVLWILSGSLSLITYFIYLHIYKKYESK</sequence>
<dbReference type="InterPro" id="IPR020846">
    <property type="entry name" value="MFS_dom"/>
</dbReference>
<feature type="transmembrane region" description="Helical" evidence="7">
    <location>
        <begin position="352"/>
        <end position="371"/>
    </location>
</feature>
<dbReference type="EMBL" id="CP002659">
    <property type="protein sequence ID" value="AEC01644.1"/>
    <property type="molecule type" value="Genomic_DNA"/>
</dbReference>
<feature type="transmembrane region" description="Helical" evidence="7">
    <location>
        <begin position="377"/>
        <end position="398"/>
    </location>
</feature>
<protein>
    <submittedName>
        <fullName evidence="9">Major facilitator superfamily MFS_1</fullName>
    </submittedName>
</protein>